<reference evidence="3" key="1">
    <citation type="submission" date="2017-02" db="UniProtKB">
        <authorList>
            <consortium name="WormBaseParasite"/>
        </authorList>
    </citation>
    <scope>IDENTIFICATION</scope>
</reference>
<feature type="region of interest" description="Disordered" evidence="1">
    <location>
        <begin position="145"/>
        <end position="176"/>
    </location>
</feature>
<evidence type="ECO:0000313" key="3">
    <source>
        <dbReference type="WBParaSite" id="ALUE_0002222601-mRNA-1"/>
    </source>
</evidence>
<sequence length="191" mass="21496">MEEQFFPNEEDVLGPEGEARVSDEANAAKAQVSKDFCFEVEKCKSWCATGACNQLEEVIGDVQDILVEELSDVPNIADTVRTAFQPWSEKFSAWQHELSRVTQVLARLETEKEAPSRGLAAAEKYEAIAKAFGLTSPRQLCKALRVNKETSTRPQREYQSSDESVPSQEARALLENEELRKELRKAQESLE</sequence>
<feature type="compositionally biased region" description="Polar residues" evidence="1">
    <location>
        <begin position="157"/>
        <end position="167"/>
    </location>
</feature>
<feature type="compositionally biased region" description="Acidic residues" evidence="1">
    <location>
        <begin position="1"/>
        <end position="13"/>
    </location>
</feature>
<feature type="compositionally biased region" description="Basic and acidic residues" evidence="1">
    <location>
        <begin position="146"/>
        <end position="156"/>
    </location>
</feature>
<organism evidence="2 3">
    <name type="scientific">Ascaris lumbricoides</name>
    <name type="common">Giant roundworm</name>
    <dbReference type="NCBI Taxonomy" id="6252"/>
    <lineage>
        <taxon>Eukaryota</taxon>
        <taxon>Metazoa</taxon>
        <taxon>Ecdysozoa</taxon>
        <taxon>Nematoda</taxon>
        <taxon>Chromadorea</taxon>
        <taxon>Rhabditida</taxon>
        <taxon>Spirurina</taxon>
        <taxon>Ascaridomorpha</taxon>
        <taxon>Ascaridoidea</taxon>
        <taxon>Ascarididae</taxon>
        <taxon>Ascaris</taxon>
    </lineage>
</organism>
<keyword evidence="2" id="KW-1185">Reference proteome</keyword>
<evidence type="ECO:0000256" key="1">
    <source>
        <dbReference type="SAM" id="MobiDB-lite"/>
    </source>
</evidence>
<protein>
    <submittedName>
        <fullName evidence="3">Death domain-containing protein</fullName>
    </submittedName>
</protein>
<dbReference type="Proteomes" id="UP000036681">
    <property type="component" value="Unplaced"/>
</dbReference>
<dbReference type="WBParaSite" id="ALUE_0002222601-mRNA-1">
    <property type="protein sequence ID" value="ALUE_0002222601-mRNA-1"/>
    <property type="gene ID" value="ALUE_0002222601"/>
</dbReference>
<accession>A0A0M3ITZ8</accession>
<feature type="region of interest" description="Disordered" evidence="1">
    <location>
        <begin position="1"/>
        <end position="25"/>
    </location>
</feature>
<dbReference type="AlphaFoldDB" id="A0A0M3ITZ8"/>
<name>A0A0M3ITZ8_ASCLU</name>
<proteinExistence type="predicted"/>
<evidence type="ECO:0000313" key="2">
    <source>
        <dbReference type="Proteomes" id="UP000036681"/>
    </source>
</evidence>